<feature type="binding site" evidence="11">
    <location>
        <position position="60"/>
    </location>
    <ligand>
        <name>substrate</name>
    </ligand>
</feature>
<comment type="subcellular location">
    <subcellularLocation>
        <location evidence="11">Cytoplasm</location>
    </subcellularLocation>
</comment>
<protein>
    <recommendedName>
        <fullName evidence="3 11">Shikimate kinase</fullName>
        <shortName evidence="11">SK</shortName>
        <ecNumber evidence="3 11">2.7.1.71</ecNumber>
    </recommendedName>
</protein>
<dbReference type="Pfam" id="PF01202">
    <property type="entry name" value="SKI"/>
    <property type="match status" value="1"/>
</dbReference>
<keyword evidence="5 11" id="KW-0808">Transferase</keyword>
<keyword evidence="11" id="KW-0479">Metal-binding</keyword>
<dbReference type="Gene3D" id="3.40.50.300">
    <property type="entry name" value="P-loop containing nucleotide triphosphate hydrolases"/>
    <property type="match status" value="1"/>
</dbReference>
<evidence type="ECO:0000256" key="3">
    <source>
        <dbReference type="ARBA" id="ARBA00012154"/>
    </source>
</evidence>
<dbReference type="GO" id="GO:0009073">
    <property type="term" value="P:aromatic amino acid family biosynthetic process"/>
    <property type="evidence" value="ECO:0007669"/>
    <property type="project" value="UniProtKB-KW"/>
</dbReference>
<gene>
    <name evidence="11" type="primary">aroK</name>
    <name evidence="12" type="ORF">Rhola_00007320</name>
</gene>
<keyword evidence="11" id="KW-0963">Cytoplasm</keyword>
<feature type="binding site" evidence="11">
    <location>
        <begin position="15"/>
        <end position="20"/>
    </location>
    <ligand>
        <name>ATP</name>
        <dbReference type="ChEBI" id="CHEBI:30616"/>
    </ligand>
</feature>
<accession>A0A060JCE2</accession>
<dbReference type="STRING" id="529884.Rhola_00007320"/>
<evidence type="ECO:0000256" key="11">
    <source>
        <dbReference type="HAMAP-Rule" id="MF_00109"/>
    </source>
</evidence>
<reference evidence="12 13" key="1">
    <citation type="journal article" date="2014" name="Int. J. Syst. Evol. Microbiol.">
        <title>Rhodoluna lacicola gen. nov., sp. nov., a planktonic freshwater bacterium with stream-lined genome.</title>
        <authorList>
            <person name="Hahn M."/>
            <person name="Schmidt J."/>
            <person name="Taipale S.J."/>
            <person name="Doolittle W.F."/>
            <person name="Koll U."/>
        </authorList>
    </citation>
    <scope>NUCLEOTIDE SEQUENCE [LARGE SCALE GENOMIC DNA]</scope>
    <source>
        <strain evidence="12 13">MWH-Ta8</strain>
    </source>
</reference>
<dbReference type="InterPro" id="IPR027417">
    <property type="entry name" value="P-loop_NTPase"/>
</dbReference>
<sequence length="166" mass="18272">MPAKSEVIVLIGPMGVGKSTVGKKLARALKVPFTDTDNLIVEEHGKIAEYFAEHGEEAFREIEHQALARALKNPGIVATGGGAVLLEKSRELLRNATVIYLATDGKHMASRLRNGSRPLLKNGMEDWKRIYDSRKPIYQATADLTIDTSGHPLAQTITEIRERLSI</sequence>
<feature type="binding site" evidence="11">
    <location>
        <position position="134"/>
    </location>
    <ligand>
        <name>substrate</name>
    </ligand>
</feature>
<dbReference type="PANTHER" id="PTHR21087:SF16">
    <property type="entry name" value="SHIKIMATE KINASE 1, CHLOROPLASTIC"/>
    <property type="match status" value="1"/>
</dbReference>
<proteinExistence type="inferred from homology"/>
<dbReference type="GO" id="GO:0005524">
    <property type="term" value="F:ATP binding"/>
    <property type="evidence" value="ECO:0007669"/>
    <property type="project" value="UniProtKB-UniRule"/>
</dbReference>
<dbReference type="AlphaFoldDB" id="A0A060JCE2"/>
<dbReference type="Proteomes" id="UP000067708">
    <property type="component" value="Chromosome"/>
</dbReference>
<feature type="binding site" evidence="11">
    <location>
        <position position="81"/>
    </location>
    <ligand>
        <name>substrate</name>
    </ligand>
</feature>
<evidence type="ECO:0000256" key="8">
    <source>
        <dbReference type="ARBA" id="ARBA00022840"/>
    </source>
</evidence>
<evidence type="ECO:0000313" key="13">
    <source>
        <dbReference type="Proteomes" id="UP000067708"/>
    </source>
</evidence>
<dbReference type="InterPro" id="IPR000623">
    <property type="entry name" value="Shikimate_kinase/TSH1"/>
</dbReference>
<keyword evidence="8 11" id="KW-0067">ATP-binding</keyword>
<dbReference type="PROSITE" id="PS01128">
    <property type="entry name" value="SHIKIMATE_KINASE"/>
    <property type="match status" value="1"/>
</dbReference>
<evidence type="ECO:0000256" key="6">
    <source>
        <dbReference type="ARBA" id="ARBA00022741"/>
    </source>
</evidence>
<keyword evidence="11" id="KW-0460">Magnesium</keyword>
<feature type="binding site" evidence="11">
    <location>
        <position position="117"/>
    </location>
    <ligand>
        <name>ATP</name>
        <dbReference type="ChEBI" id="CHEBI:30616"/>
    </ligand>
</feature>
<keyword evidence="13" id="KW-1185">Reference proteome</keyword>
<evidence type="ECO:0000256" key="5">
    <source>
        <dbReference type="ARBA" id="ARBA00022679"/>
    </source>
</evidence>
<evidence type="ECO:0000256" key="9">
    <source>
        <dbReference type="ARBA" id="ARBA00023141"/>
    </source>
</evidence>
<dbReference type="PANTHER" id="PTHR21087">
    <property type="entry name" value="SHIKIMATE KINASE"/>
    <property type="match status" value="1"/>
</dbReference>
<evidence type="ECO:0000256" key="4">
    <source>
        <dbReference type="ARBA" id="ARBA00022605"/>
    </source>
</evidence>
<organism evidence="12 13">
    <name type="scientific">Rhodoluna lacicola</name>
    <dbReference type="NCBI Taxonomy" id="529884"/>
    <lineage>
        <taxon>Bacteria</taxon>
        <taxon>Bacillati</taxon>
        <taxon>Actinomycetota</taxon>
        <taxon>Actinomycetes</taxon>
        <taxon>Micrococcales</taxon>
        <taxon>Microbacteriaceae</taxon>
        <taxon>Luna cluster</taxon>
        <taxon>Luna-1 subcluster</taxon>
        <taxon>Rhodoluna</taxon>
    </lineage>
</organism>
<dbReference type="PRINTS" id="PR01100">
    <property type="entry name" value="SHIKIMTKNASE"/>
</dbReference>
<comment type="similarity">
    <text evidence="2 11">Belongs to the shikimate kinase family.</text>
</comment>
<dbReference type="GO" id="GO:0004765">
    <property type="term" value="F:shikimate kinase activity"/>
    <property type="evidence" value="ECO:0007669"/>
    <property type="project" value="UniProtKB-UniRule"/>
</dbReference>
<dbReference type="InterPro" id="IPR031322">
    <property type="entry name" value="Shikimate/glucono_kinase"/>
</dbReference>
<dbReference type="GO" id="GO:0009423">
    <property type="term" value="P:chorismate biosynthetic process"/>
    <property type="evidence" value="ECO:0007669"/>
    <property type="project" value="UniProtKB-UniRule"/>
</dbReference>
<dbReference type="HOGENOM" id="CLU_057607_3_3_11"/>
<dbReference type="KEGG" id="rla:Rhola_00007320"/>
<comment type="caution">
    <text evidence="11">Lacks conserved residue(s) required for the propagation of feature annotation.</text>
</comment>
<dbReference type="OrthoDB" id="9800332at2"/>
<dbReference type="EC" id="2.7.1.71" evidence="3 11"/>
<dbReference type="EMBL" id="CP007490">
    <property type="protein sequence ID" value="AIC47536.1"/>
    <property type="molecule type" value="Genomic_DNA"/>
</dbReference>
<comment type="cofactor">
    <cofactor evidence="11">
        <name>Mg(2+)</name>
        <dbReference type="ChEBI" id="CHEBI:18420"/>
    </cofactor>
    <text evidence="11">Binds 1 Mg(2+) ion per subunit.</text>
</comment>
<dbReference type="HAMAP" id="MF_00109">
    <property type="entry name" value="Shikimate_kinase"/>
    <property type="match status" value="1"/>
</dbReference>
<dbReference type="GO" id="GO:0005829">
    <property type="term" value="C:cytosol"/>
    <property type="evidence" value="ECO:0007669"/>
    <property type="project" value="TreeGrafter"/>
</dbReference>
<feature type="binding site" evidence="11">
    <location>
        <position position="19"/>
    </location>
    <ligand>
        <name>Mg(2+)</name>
        <dbReference type="ChEBI" id="CHEBI:18420"/>
    </ligand>
</feature>
<dbReference type="GO" id="GO:0000287">
    <property type="term" value="F:magnesium ion binding"/>
    <property type="evidence" value="ECO:0007669"/>
    <property type="project" value="UniProtKB-UniRule"/>
</dbReference>
<comment type="catalytic activity">
    <reaction evidence="10 11">
        <text>shikimate + ATP = 3-phosphoshikimate + ADP + H(+)</text>
        <dbReference type="Rhea" id="RHEA:13121"/>
        <dbReference type="ChEBI" id="CHEBI:15378"/>
        <dbReference type="ChEBI" id="CHEBI:30616"/>
        <dbReference type="ChEBI" id="CHEBI:36208"/>
        <dbReference type="ChEBI" id="CHEBI:145989"/>
        <dbReference type="ChEBI" id="CHEBI:456216"/>
        <dbReference type="EC" id="2.7.1.71"/>
    </reaction>
</comment>
<evidence type="ECO:0000256" key="2">
    <source>
        <dbReference type="ARBA" id="ARBA00006997"/>
    </source>
</evidence>
<comment type="pathway">
    <text evidence="1 11">Metabolic intermediate biosynthesis; chorismate biosynthesis; chorismate from D-erythrose 4-phosphate and phosphoenolpyruvate: step 5/7.</text>
</comment>
<evidence type="ECO:0000313" key="12">
    <source>
        <dbReference type="EMBL" id="AIC47536.1"/>
    </source>
</evidence>
<feature type="binding site" evidence="11">
    <location>
        <position position="37"/>
    </location>
    <ligand>
        <name>substrate</name>
    </ligand>
</feature>
<dbReference type="GO" id="GO:0008652">
    <property type="term" value="P:amino acid biosynthetic process"/>
    <property type="evidence" value="ECO:0007669"/>
    <property type="project" value="UniProtKB-KW"/>
</dbReference>
<dbReference type="UniPathway" id="UPA00053">
    <property type="reaction ID" value="UER00088"/>
</dbReference>
<evidence type="ECO:0000256" key="7">
    <source>
        <dbReference type="ARBA" id="ARBA00022777"/>
    </source>
</evidence>
<dbReference type="eggNOG" id="COG0703">
    <property type="taxonomic scope" value="Bacteria"/>
</dbReference>
<comment type="function">
    <text evidence="11">Catalyzes the specific phosphorylation of the 3-hydroxyl group of shikimic acid using ATP as a cosubstrate.</text>
</comment>
<keyword evidence="6 11" id="KW-0547">Nucleotide-binding</keyword>
<comment type="subunit">
    <text evidence="11">Monomer.</text>
</comment>
<dbReference type="InterPro" id="IPR023000">
    <property type="entry name" value="Shikimate_kinase_CS"/>
</dbReference>
<dbReference type="SUPFAM" id="SSF52540">
    <property type="entry name" value="P-loop containing nucleoside triphosphate hydrolases"/>
    <property type="match status" value="1"/>
</dbReference>
<evidence type="ECO:0000256" key="10">
    <source>
        <dbReference type="ARBA" id="ARBA00048567"/>
    </source>
</evidence>
<name>A0A060JCE2_9MICO</name>
<keyword evidence="4 11" id="KW-0028">Amino-acid biosynthesis</keyword>
<evidence type="ECO:0000256" key="1">
    <source>
        <dbReference type="ARBA" id="ARBA00004842"/>
    </source>
</evidence>
<dbReference type="RefSeq" id="WP_038502408.1">
    <property type="nucleotide sequence ID" value="NZ_AP026911.1"/>
</dbReference>
<keyword evidence="7 11" id="KW-0418">Kinase</keyword>
<dbReference type="CDD" id="cd00464">
    <property type="entry name" value="SK"/>
    <property type="match status" value="1"/>
</dbReference>
<keyword evidence="9 11" id="KW-0057">Aromatic amino acid biosynthesis</keyword>